<protein>
    <submittedName>
        <fullName evidence="1">Uncharacterized protein</fullName>
    </submittedName>
</protein>
<name>A0A918UXH1_9ACTN</name>
<dbReference type="EMBL" id="BMVW01000028">
    <property type="protein sequence ID" value="GGZ42734.1"/>
    <property type="molecule type" value="Genomic_DNA"/>
</dbReference>
<dbReference type="Proteomes" id="UP000622166">
    <property type="component" value="Unassembled WGS sequence"/>
</dbReference>
<accession>A0A918UXH1</accession>
<dbReference type="AlphaFoldDB" id="A0A918UXH1"/>
<sequence>MSAAGDLPQSLLDVVAVETVRARVLGDGALHGERRLEPHGTLPLALRIVGQLLELAAFAVGGLLEGDQLTRQAGALRWGAGVLLACRCGCRDGGCRCCFPDLWRGLRRNQR</sequence>
<organism evidence="1 2">
    <name type="scientific">Streptomyces poonensis</name>
    <dbReference type="NCBI Taxonomy" id="68255"/>
    <lineage>
        <taxon>Bacteria</taxon>
        <taxon>Bacillati</taxon>
        <taxon>Actinomycetota</taxon>
        <taxon>Actinomycetes</taxon>
        <taxon>Kitasatosporales</taxon>
        <taxon>Streptomycetaceae</taxon>
        <taxon>Streptomyces</taxon>
    </lineage>
</organism>
<reference evidence="1" key="1">
    <citation type="journal article" date="2014" name="Int. J. Syst. Evol. Microbiol.">
        <title>Complete genome sequence of Corynebacterium casei LMG S-19264T (=DSM 44701T), isolated from a smear-ripened cheese.</title>
        <authorList>
            <consortium name="US DOE Joint Genome Institute (JGI-PGF)"/>
            <person name="Walter F."/>
            <person name="Albersmeier A."/>
            <person name="Kalinowski J."/>
            <person name="Ruckert C."/>
        </authorList>
    </citation>
    <scope>NUCLEOTIDE SEQUENCE</scope>
    <source>
        <strain evidence="1">JCM 4815</strain>
    </source>
</reference>
<comment type="caution">
    <text evidence="1">The sequence shown here is derived from an EMBL/GenBank/DDBJ whole genome shotgun (WGS) entry which is preliminary data.</text>
</comment>
<evidence type="ECO:0000313" key="2">
    <source>
        <dbReference type="Proteomes" id="UP000622166"/>
    </source>
</evidence>
<keyword evidence="2" id="KW-1185">Reference proteome</keyword>
<proteinExistence type="predicted"/>
<reference evidence="1" key="2">
    <citation type="submission" date="2020-09" db="EMBL/GenBank/DDBJ databases">
        <authorList>
            <person name="Sun Q."/>
            <person name="Ohkuma M."/>
        </authorList>
    </citation>
    <scope>NUCLEOTIDE SEQUENCE</scope>
    <source>
        <strain evidence="1">JCM 4815</strain>
    </source>
</reference>
<evidence type="ECO:0000313" key="1">
    <source>
        <dbReference type="EMBL" id="GGZ42734.1"/>
    </source>
</evidence>
<gene>
    <name evidence="1" type="ORF">GCM10010365_74300</name>
</gene>